<dbReference type="Gene3D" id="3.90.1670.10">
    <property type="entry name" value="FdhE-like domain"/>
    <property type="match status" value="1"/>
</dbReference>
<dbReference type="CDD" id="cd16341">
    <property type="entry name" value="FdhE"/>
    <property type="match status" value="1"/>
</dbReference>
<comment type="similarity">
    <text evidence="2">Belongs to the FdhE family.</text>
</comment>
<dbReference type="NCBIfam" id="TIGR01562">
    <property type="entry name" value="FdhE"/>
    <property type="match status" value="1"/>
</dbReference>
<organism evidence="6 7">
    <name type="scientific">Tepidiphilus baoligensis</name>
    <dbReference type="NCBI Taxonomy" id="2698687"/>
    <lineage>
        <taxon>Bacteria</taxon>
        <taxon>Pseudomonadati</taxon>
        <taxon>Pseudomonadota</taxon>
        <taxon>Hydrogenophilia</taxon>
        <taxon>Hydrogenophilales</taxon>
        <taxon>Hydrogenophilaceae</taxon>
        <taxon>Tepidiphilus</taxon>
    </lineage>
</organism>
<dbReference type="Pfam" id="PF24859">
    <property type="entry name" value="FdhE_central"/>
    <property type="match status" value="1"/>
</dbReference>
<name>A0ABX1QJK9_9PROT</name>
<dbReference type="Pfam" id="PF24860">
    <property type="entry name" value="FdhE_C"/>
    <property type="match status" value="1"/>
</dbReference>
<protein>
    <recommendedName>
        <fullName evidence="2">Protein FdhE homolog</fullName>
    </recommendedName>
</protein>
<evidence type="ECO:0000313" key="7">
    <source>
        <dbReference type="Proteomes" id="UP000669605"/>
    </source>
</evidence>
<keyword evidence="1 2" id="KW-0963">Cytoplasm</keyword>
<dbReference type="PANTHER" id="PTHR37689">
    <property type="entry name" value="PROTEIN FDHE"/>
    <property type="match status" value="1"/>
</dbReference>
<evidence type="ECO:0000259" key="5">
    <source>
        <dbReference type="Pfam" id="PF24860"/>
    </source>
</evidence>
<reference evidence="6 7" key="1">
    <citation type="journal article" date="2020" name="Curr. Microbiol.">
        <title>Tepidiphilus baoligensis sp. nov., a Novel Bacterium of the Family Hydrogenophilaceae Isolated from an Oil Reservoir.</title>
        <authorList>
            <person name="Zhang X."/>
            <person name="Wang G."/>
            <person name="Ma X."/>
            <person name="Yu J."/>
            <person name="You J."/>
            <person name="Xue Y."/>
            <person name="Ma Y."/>
        </authorList>
    </citation>
    <scope>NUCLEOTIDE SEQUENCE [LARGE SCALE GENOMIC DNA]</scope>
    <source>
        <strain evidence="6 7">B18-69</strain>
    </source>
</reference>
<evidence type="ECO:0000256" key="1">
    <source>
        <dbReference type="ARBA" id="ARBA00022490"/>
    </source>
</evidence>
<evidence type="ECO:0000259" key="4">
    <source>
        <dbReference type="Pfam" id="PF24859"/>
    </source>
</evidence>
<gene>
    <name evidence="2 6" type="primary">fdhE</name>
    <name evidence="6" type="ORF">GV368_03370</name>
</gene>
<dbReference type="Proteomes" id="UP000669605">
    <property type="component" value="Unassembled WGS sequence"/>
</dbReference>
<evidence type="ECO:0000256" key="2">
    <source>
        <dbReference type="HAMAP-Rule" id="MF_00611"/>
    </source>
</evidence>
<feature type="domain" description="FdhE C-terminal" evidence="5">
    <location>
        <begin position="224"/>
        <end position="300"/>
    </location>
</feature>
<dbReference type="InterPro" id="IPR006452">
    <property type="entry name" value="Formate_DH_accessory"/>
</dbReference>
<dbReference type="InterPro" id="IPR056774">
    <property type="entry name" value="FdhE_N"/>
</dbReference>
<comment type="function">
    <text evidence="2">Necessary for formate dehydrogenase activity.</text>
</comment>
<sequence length="303" mass="32916">MQRILLRGEIEGLERNALPRLRLPSRQVFAERAARLRHLAEGNSLGEYLALMAKLAQAQHEALGAFTAPLPDENRLSLARTHGMPPLPCEGPIEGLWREALRAVLTALSTQELREAPRATVARLEQALTAEPQRLDALVQALLAGEEPGDVGAAPFLMAALQVYWTERASRLPPAAVPAAVPSRVCPVCGSLPVASIVRVGAASDGLRYLHCGLCASEWHMVRVKCSHCEDTRSVAYHHLEGGSEAIKAESCDACHSYRKIFYQEKDLEVDAVADDLASFALDVLMGEAGYVRASANPLLWFA</sequence>
<dbReference type="RefSeq" id="WP_169115443.1">
    <property type="nucleotide sequence ID" value="NZ_JAAAUB010000003.1"/>
</dbReference>
<proteinExistence type="inferred from homology"/>
<evidence type="ECO:0000313" key="6">
    <source>
        <dbReference type="EMBL" id="NMH16162.1"/>
    </source>
</evidence>
<dbReference type="InterPro" id="IPR024064">
    <property type="entry name" value="FdhE-like_sf"/>
</dbReference>
<dbReference type="InterPro" id="IPR056797">
    <property type="entry name" value="FdhE_central"/>
</dbReference>
<comment type="caution">
    <text evidence="6">The sequence shown here is derived from an EMBL/GenBank/DDBJ whole genome shotgun (WGS) entry which is preliminary data.</text>
</comment>
<dbReference type="Pfam" id="PF04216">
    <property type="entry name" value="FdhE_N"/>
    <property type="match status" value="1"/>
</dbReference>
<dbReference type="PANTHER" id="PTHR37689:SF1">
    <property type="entry name" value="PROTEIN FDHE"/>
    <property type="match status" value="1"/>
</dbReference>
<feature type="domain" description="FdhE central" evidence="4">
    <location>
        <begin position="185"/>
        <end position="223"/>
    </location>
</feature>
<dbReference type="EMBL" id="JAAAUB010000003">
    <property type="protein sequence ID" value="NMH16162.1"/>
    <property type="molecule type" value="Genomic_DNA"/>
</dbReference>
<accession>A0ABX1QJK9</accession>
<evidence type="ECO:0000259" key="3">
    <source>
        <dbReference type="Pfam" id="PF04216"/>
    </source>
</evidence>
<dbReference type="InterPro" id="IPR056796">
    <property type="entry name" value="FdhE_C"/>
</dbReference>
<comment type="subcellular location">
    <subcellularLocation>
        <location evidence="2">Cytoplasm</location>
    </subcellularLocation>
</comment>
<keyword evidence="7" id="KW-1185">Reference proteome</keyword>
<feature type="domain" description="FdhE N-terminal" evidence="3">
    <location>
        <begin position="19"/>
        <end position="177"/>
    </location>
</feature>
<dbReference type="HAMAP" id="MF_00611">
    <property type="entry name" value="FdeH"/>
    <property type="match status" value="1"/>
</dbReference>
<dbReference type="PIRSF" id="PIRSF018296">
    <property type="entry name" value="Format_dh_formtn"/>
    <property type="match status" value="1"/>
</dbReference>
<dbReference type="SUPFAM" id="SSF144020">
    <property type="entry name" value="FdhE-like"/>
    <property type="match status" value="1"/>
</dbReference>